<dbReference type="Proteomes" id="UP001062846">
    <property type="component" value="Chromosome 6"/>
</dbReference>
<evidence type="ECO:0000313" key="2">
    <source>
        <dbReference type="Proteomes" id="UP001062846"/>
    </source>
</evidence>
<accession>A0ACC0N819</accession>
<sequence length="88" mass="9347">MGRPWDRMCGLIKLESSVKTQKRPSEGSENIEGPSCCGSACGCSPSCDCKPECHCEGFAIDPNTVTLIASVAPPVKMPSERSEKSIEA</sequence>
<organism evidence="1 2">
    <name type="scientific">Rhododendron molle</name>
    <name type="common">Chinese azalea</name>
    <name type="synonym">Azalea mollis</name>
    <dbReference type="NCBI Taxonomy" id="49168"/>
    <lineage>
        <taxon>Eukaryota</taxon>
        <taxon>Viridiplantae</taxon>
        <taxon>Streptophyta</taxon>
        <taxon>Embryophyta</taxon>
        <taxon>Tracheophyta</taxon>
        <taxon>Spermatophyta</taxon>
        <taxon>Magnoliopsida</taxon>
        <taxon>eudicotyledons</taxon>
        <taxon>Gunneridae</taxon>
        <taxon>Pentapetalae</taxon>
        <taxon>asterids</taxon>
        <taxon>Ericales</taxon>
        <taxon>Ericaceae</taxon>
        <taxon>Ericoideae</taxon>
        <taxon>Rhodoreae</taxon>
        <taxon>Rhododendron</taxon>
    </lineage>
</organism>
<keyword evidence="2" id="KW-1185">Reference proteome</keyword>
<proteinExistence type="predicted"/>
<reference evidence="1" key="1">
    <citation type="submission" date="2022-02" db="EMBL/GenBank/DDBJ databases">
        <title>Plant Genome Project.</title>
        <authorList>
            <person name="Zhang R.-G."/>
        </authorList>
    </citation>
    <scope>NUCLEOTIDE SEQUENCE</scope>
    <source>
        <strain evidence="1">AT1</strain>
    </source>
</reference>
<gene>
    <name evidence="1" type="ORF">RHMOL_Rhmol06G0024800</name>
</gene>
<dbReference type="EMBL" id="CM046393">
    <property type="protein sequence ID" value="KAI8549442.1"/>
    <property type="molecule type" value="Genomic_DNA"/>
</dbReference>
<protein>
    <submittedName>
        <fullName evidence="1">Uncharacterized protein</fullName>
    </submittedName>
</protein>
<comment type="caution">
    <text evidence="1">The sequence shown here is derived from an EMBL/GenBank/DDBJ whole genome shotgun (WGS) entry which is preliminary data.</text>
</comment>
<evidence type="ECO:0000313" key="1">
    <source>
        <dbReference type="EMBL" id="KAI8549442.1"/>
    </source>
</evidence>
<name>A0ACC0N819_RHOML</name>